<evidence type="ECO:0000313" key="2">
    <source>
        <dbReference type="Proteomes" id="UP000051790"/>
    </source>
</evidence>
<organism evidence="1 2">
    <name type="scientific">Lacticaseibacillus manihotivorans DSM 13343 = JCM 12514</name>
    <dbReference type="NCBI Taxonomy" id="1423769"/>
    <lineage>
        <taxon>Bacteria</taxon>
        <taxon>Bacillati</taxon>
        <taxon>Bacillota</taxon>
        <taxon>Bacilli</taxon>
        <taxon>Lactobacillales</taxon>
        <taxon>Lactobacillaceae</taxon>
        <taxon>Lacticaseibacillus</taxon>
    </lineage>
</organism>
<sequence>MHGQLFTPPWFCQLDSTHHFSISYPAYEMTLYLLYGVICPEIIHETLTNAYQQGTISSSKLIS</sequence>
<dbReference type="PATRIC" id="fig|1423769.4.peg.2349"/>
<gene>
    <name evidence="1" type="ORF">FD01_GL002189</name>
</gene>
<dbReference type="AlphaFoldDB" id="A0A0R1QB62"/>
<dbReference type="Proteomes" id="UP000051790">
    <property type="component" value="Unassembled WGS sequence"/>
</dbReference>
<comment type="caution">
    <text evidence="1">The sequence shown here is derived from an EMBL/GenBank/DDBJ whole genome shotgun (WGS) entry which is preliminary data.</text>
</comment>
<keyword evidence="2" id="KW-1185">Reference proteome</keyword>
<name>A0A0R1QB62_9LACO</name>
<protein>
    <submittedName>
        <fullName evidence="1">Uncharacterized protein</fullName>
    </submittedName>
</protein>
<evidence type="ECO:0000313" key="1">
    <source>
        <dbReference type="EMBL" id="KRL41566.1"/>
    </source>
</evidence>
<dbReference type="EMBL" id="AZEU01000248">
    <property type="protein sequence ID" value="KRL41566.1"/>
    <property type="molecule type" value="Genomic_DNA"/>
</dbReference>
<proteinExistence type="predicted"/>
<reference evidence="1 2" key="1">
    <citation type="journal article" date="2015" name="Genome Announc.">
        <title>Expanding the biotechnology potential of lactobacilli through comparative genomics of 213 strains and associated genera.</title>
        <authorList>
            <person name="Sun Z."/>
            <person name="Harris H.M."/>
            <person name="McCann A."/>
            <person name="Guo C."/>
            <person name="Argimon S."/>
            <person name="Zhang W."/>
            <person name="Yang X."/>
            <person name="Jeffery I.B."/>
            <person name="Cooney J.C."/>
            <person name="Kagawa T.F."/>
            <person name="Liu W."/>
            <person name="Song Y."/>
            <person name="Salvetti E."/>
            <person name="Wrobel A."/>
            <person name="Rasinkangas P."/>
            <person name="Parkhill J."/>
            <person name="Rea M.C."/>
            <person name="O'Sullivan O."/>
            <person name="Ritari J."/>
            <person name="Douillard F.P."/>
            <person name="Paul Ross R."/>
            <person name="Yang R."/>
            <person name="Briner A.E."/>
            <person name="Felis G.E."/>
            <person name="de Vos W.M."/>
            <person name="Barrangou R."/>
            <person name="Klaenhammer T.R."/>
            <person name="Caufield P.W."/>
            <person name="Cui Y."/>
            <person name="Zhang H."/>
            <person name="O'Toole P.W."/>
        </authorList>
    </citation>
    <scope>NUCLEOTIDE SEQUENCE [LARGE SCALE GENOMIC DNA]</scope>
    <source>
        <strain evidence="1 2">DSM 13343</strain>
    </source>
</reference>
<accession>A0A0R1QB62</accession>